<dbReference type="CDD" id="cd05233">
    <property type="entry name" value="SDR_c"/>
    <property type="match status" value="1"/>
</dbReference>
<dbReference type="AlphaFoldDB" id="F1TJA3"/>
<dbReference type="PRINTS" id="PR00080">
    <property type="entry name" value="SDRFAMILY"/>
</dbReference>
<keyword evidence="3" id="KW-0134">Cell wall</keyword>
<keyword evidence="3" id="KW-0964">Secreted</keyword>
<dbReference type="EMBL" id="ADNW02000009">
    <property type="protein sequence ID" value="EGD24440.1"/>
    <property type="molecule type" value="Genomic_DNA"/>
</dbReference>
<dbReference type="STRING" id="43767.A6I91_00480"/>
<dbReference type="Proteomes" id="UP000004245">
    <property type="component" value="Unassembled WGS sequence"/>
</dbReference>
<dbReference type="InterPro" id="IPR020904">
    <property type="entry name" value="Sc_DH/Rdtase_CS"/>
</dbReference>
<protein>
    <recommendedName>
        <fullName evidence="5">3-oxoacyl-[acyl-carrier-protein] reductase MabA</fullName>
    </recommendedName>
</protein>
<comment type="subcellular location">
    <subcellularLocation>
        <location evidence="1">Secreted</location>
        <location evidence="1">Cell wall</location>
    </subcellularLocation>
</comment>
<reference evidence="8" key="1">
    <citation type="submission" date="2011-01" db="EMBL/GenBank/DDBJ databases">
        <authorList>
            <person name="Muzny D."/>
            <person name="Qin X."/>
            <person name="Buhay C."/>
            <person name="Dugan-Rocha S."/>
            <person name="Ding Y."/>
            <person name="Chen G."/>
            <person name="Hawes A."/>
            <person name="Holder M."/>
            <person name="Jhangiani S."/>
            <person name="Johnson A."/>
            <person name="Khan Z."/>
            <person name="Li Z."/>
            <person name="Liu W."/>
            <person name="Liu X."/>
            <person name="Perez L."/>
            <person name="Shen H."/>
            <person name="Wang Q."/>
            <person name="Watt J."/>
            <person name="Xi L."/>
            <person name="Xin Y."/>
            <person name="Zhou J."/>
            <person name="Deng J."/>
            <person name="Jiang H."/>
            <person name="Liu Y."/>
            <person name="Qu J."/>
            <person name="Song X.-Z."/>
            <person name="Zhang L."/>
            <person name="Villasana D."/>
            <person name="Johnson A."/>
            <person name="Liu J."/>
            <person name="Liyanage D."/>
            <person name="Lorensuhewa L."/>
            <person name="Robinson T."/>
            <person name="Song A."/>
            <person name="Song B.-B."/>
            <person name="Dinh H."/>
            <person name="Thornton R."/>
            <person name="Coyle M."/>
            <person name="Francisco L."/>
            <person name="Jackson L."/>
            <person name="Javaid M."/>
            <person name="Korchina V."/>
            <person name="Kovar C."/>
            <person name="Mata R."/>
            <person name="Mathew T."/>
            <person name="Ngo R."/>
            <person name="Nguyen L."/>
            <person name="Nguyen N."/>
            <person name="Okwuonu G."/>
            <person name="Ongeri F."/>
            <person name="Pham C."/>
            <person name="Simmons D."/>
            <person name="Wilczek-Boney K."/>
            <person name="Hale W."/>
            <person name="Jakkamsetti A."/>
            <person name="Pham P."/>
            <person name="Ruth R."/>
            <person name="San Lucas F."/>
            <person name="Warren J."/>
            <person name="Zhang J."/>
            <person name="Zhao Z."/>
            <person name="Zhou C."/>
            <person name="Zhu D."/>
            <person name="Lee S."/>
            <person name="Bess C."/>
            <person name="Blankenburg K."/>
            <person name="Forbes L."/>
            <person name="Fu Q."/>
            <person name="Gubbala S."/>
            <person name="Hirani K."/>
            <person name="Jayaseelan J.C."/>
            <person name="Lara F."/>
            <person name="Munidasa M."/>
            <person name="Palculict T."/>
            <person name="Patil S."/>
            <person name="Pu L.-L."/>
            <person name="Saada N."/>
            <person name="Tang L."/>
            <person name="Weissenberger G."/>
            <person name="Zhu Y."/>
            <person name="Hemphill L."/>
            <person name="Shang Y."/>
            <person name="Youmans B."/>
            <person name="Ayvaz T."/>
            <person name="Ross M."/>
            <person name="Santibanez J."/>
            <person name="Aqrawi P."/>
            <person name="Gross S."/>
            <person name="Joshi V."/>
            <person name="Fowler G."/>
            <person name="Nazareth L."/>
            <person name="Reid J."/>
            <person name="Worley K."/>
            <person name="Petrosino J."/>
            <person name="Highlander S."/>
            <person name="Gibbs R."/>
        </authorList>
    </citation>
    <scope>NUCLEOTIDE SEQUENCE [LARGE SCALE GENOMIC DNA]</scope>
    <source>
        <strain evidence="8">ATCC 33707</strain>
    </source>
</reference>
<organism evidence="8 9">
    <name type="scientific">Prescottella equi ATCC 33707</name>
    <dbReference type="NCBI Taxonomy" id="525370"/>
    <lineage>
        <taxon>Bacteria</taxon>
        <taxon>Bacillati</taxon>
        <taxon>Actinomycetota</taxon>
        <taxon>Actinomycetes</taxon>
        <taxon>Mycobacteriales</taxon>
        <taxon>Nocardiaceae</taxon>
        <taxon>Prescottella</taxon>
    </lineage>
</organism>
<name>F1TJA3_RHOHA</name>
<dbReference type="GO" id="GO:0004316">
    <property type="term" value="F:3-oxoacyl-[acyl-carrier-protein] reductase (NADPH) activity"/>
    <property type="evidence" value="ECO:0007669"/>
    <property type="project" value="UniProtKB-EC"/>
</dbReference>
<gene>
    <name evidence="8" type="ORF">HMPREF0724_11976</name>
</gene>
<evidence type="ECO:0000256" key="1">
    <source>
        <dbReference type="ARBA" id="ARBA00004191"/>
    </source>
</evidence>
<comment type="catalytic activity">
    <reaction evidence="6">
        <text>a (3R)-hydroxyacyl-[ACP] + NADP(+) = a 3-oxoacyl-[ACP] + NADPH + H(+)</text>
        <dbReference type="Rhea" id="RHEA:17397"/>
        <dbReference type="Rhea" id="RHEA-COMP:9916"/>
        <dbReference type="Rhea" id="RHEA-COMP:9945"/>
        <dbReference type="ChEBI" id="CHEBI:15378"/>
        <dbReference type="ChEBI" id="CHEBI:57783"/>
        <dbReference type="ChEBI" id="CHEBI:58349"/>
        <dbReference type="ChEBI" id="CHEBI:78776"/>
        <dbReference type="ChEBI" id="CHEBI:78827"/>
        <dbReference type="EC" id="1.1.1.100"/>
    </reaction>
    <physiologicalReaction direction="right-to-left" evidence="6">
        <dbReference type="Rhea" id="RHEA:17399"/>
    </physiologicalReaction>
</comment>
<dbReference type="PANTHER" id="PTHR42879">
    <property type="entry name" value="3-OXOACYL-(ACYL-CARRIER-PROTEIN) REDUCTASE"/>
    <property type="match status" value="1"/>
</dbReference>
<dbReference type="PROSITE" id="PS00061">
    <property type="entry name" value="ADH_SHORT"/>
    <property type="match status" value="1"/>
</dbReference>
<dbReference type="HOGENOM" id="CLU_010194_1_3_11"/>
<evidence type="ECO:0000256" key="2">
    <source>
        <dbReference type="ARBA" id="ARBA00006484"/>
    </source>
</evidence>
<dbReference type="InterPro" id="IPR002347">
    <property type="entry name" value="SDR_fam"/>
</dbReference>
<evidence type="ECO:0000256" key="5">
    <source>
        <dbReference type="ARBA" id="ARBA00040781"/>
    </source>
</evidence>
<feature type="region of interest" description="Disordered" evidence="7">
    <location>
        <begin position="1"/>
        <end position="31"/>
    </location>
</feature>
<feature type="region of interest" description="Disordered" evidence="7">
    <location>
        <begin position="239"/>
        <end position="264"/>
    </location>
</feature>
<evidence type="ECO:0000313" key="9">
    <source>
        <dbReference type="Proteomes" id="UP000004245"/>
    </source>
</evidence>
<keyword evidence="9" id="KW-1185">Reference proteome</keyword>
<evidence type="ECO:0000313" key="8">
    <source>
        <dbReference type="EMBL" id="EGD24440.1"/>
    </source>
</evidence>
<evidence type="ECO:0000256" key="3">
    <source>
        <dbReference type="ARBA" id="ARBA00022512"/>
    </source>
</evidence>
<dbReference type="PRINTS" id="PR00081">
    <property type="entry name" value="GDHRDH"/>
</dbReference>
<dbReference type="PANTHER" id="PTHR42879:SF2">
    <property type="entry name" value="3-OXOACYL-[ACYL-CARRIER-PROTEIN] REDUCTASE FABG"/>
    <property type="match status" value="1"/>
</dbReference>
<dbReference type="Pfam" id="PF13561">
    <property type="entry name" value="adh_short_C2"/>
    <property type="match status" value="1"/>
</dbReference>
<evidence type="ECO:0000256" key="7">
    <source>
        <dbReference type="SAM" id="MobiDB-lite"/>
    </source>
</evidence>
<keyword evidence="4" id="KW-0560">Oxidoreductase</keyword>
<comment type="similarity">
    <text evidence="2">Belongs to the short-chain dehydrogenases/reductases (SDR) family.</text>
</comment>
<evidence type="ECO:0000256" key="4">
    <source>
        <dbReference type="ARBA" id="ARBA00023002"/>
    </source>
</evidence>
<dbReference type="InterPro" id="IPR036291">
    <property type="entry name" value="NAD(P)-bd_dom_sf"/>
</dbReference>
<sequence>MDDDVGAIDLVPHRGRQRPRSGRDVGVGQQQEPHLTSVPLALDGYTASMTVPTHDRLAIVTGADSGMGRATAQLLASDGYDVGITFHTDEAGAADTRAAVEQRGRRCYVARQDLTSPDTGDTVDHLAEQLGGLGVLVNNAGAGHRDRALDLTYARWREMLATDLDGPFLCAQRAARRMVETGRGGRIVNITSVHEHVPRLGAAAYCTAKAGLGMLTQCLALELARYDITVNAVAPGEIATPMTGMDEPDAFRKDRPGNPTGRPGHVDEIAAVVAFLASPRASYLTGRSIPVDGGLMLMAAHGHDMADGSWREL</sequence>
<dbReference type="FunFam" id="3.40.50.720:FF:000084">
    <property type="entry name" value="Short-chain dehydrogenase reductase"/>
    <property type="match status" value="1"/>
</dbReference>
<evidence type="ECO:0000256" key="6">
    <source>
        <dbReference type="ARBA" id="ARBA00047400"/>
    </source>
</evidence>
<dbReference type="GO" id="GO:0032787">
    <property type="term" value="P:monocarboxylic acid metabolic process"/>
    <property type="evidence" value="ECO:0007669"/>
    <property type="project" value="UniProtKB-ARBA"/>
</dbReference>
<comment type="caution">
    <text evidence="8">The sequence shown here is derived from an EMBL/GenBank/DDBJ whole genome shotgun (WGS) entry which is preliminary data.</text>
</comment>
<dbReference type="Gene3D" id="3.40.50.720">
    <property type="entry name" value="NAD(P)-binding Rossmann-like Domain"/>
    <property type="match status" value="1"/>
</dbReference>
<dbReference type="NCBIfam" id="NF009384">
    <property type="entry name" value="PRK12743.1"/>
    <property type="match status" value="1"/>
</dbReference>
<dbReference type="SUPFAM" id="SSF51735">
    <property type="entry name" value="NAD(P)-binding Rossmann-fold domains"/>
    <property type="match status" value="1"/>
</dbReference>
<dbReference type="InterPro" id="IPR050259">
    <property type="entry name" value="SDR"/>
</dbReference>
<accession>F1TJA3</accession>
<proteinExistence type="inferred from homology"/>